<protein>
    <submittedName>
        <fullName evidence="2">Uncharacterized protein</fullName>
    </submittedName>
</protein>
<evidence type="ECO:0000313" key="3">
    <source>
        <dbReference type="Proteomes" id="UP000245697"/>
    </source>
</evidence>
<dbReference type="Proteomes" id="UP000245697">
    <property type="component" value="Unassembled WGS sequence"/>
</dbReference>
<proteinExistence type="predicted"/>
<reference evidence="2 3" key="1">
    <citation type="submission" date="2018-05" db="EMBL/GenBank/DDBJ databases">
        <title>Genomic Encyclopedia of Archaeal and Bacterial Type Strains, Phase II (KMG-II): from individual species to whole genera.</title>
        <authorList>
            <person name="Goeker M."/>
        </authorList>
    </citation>
    <scope>NUCLEOTIDE SEQUENCE [LARGE SCALE GENOMIC DNA]</scope>
    <source>
        <strain evidence="2 3">DSM 45184</strain>
    </source>
</reference>
<dbReference type="RefSeq" id="WP_239170351.1">
    <property type="nucleotide sequence ID" value="NZ_BONA01000062.1"/>
</dbReference>
<sequence length="74" mass="8075">MTDQQMTDEQRRADRHPSDEPDGTPAYAASLRRPGESVTTGDVEPEITEERGSADRSGYDADAVSGDTGMYRPD</sequence>
<dbReference type="AlphaFoldDB" id="A0A316F815"/>
<organism evidence="2 3">
    <name type="scientific">Actinoplanes xinjiangensis</name>
    <dbReference type="NCBI Taxonomy" id="512350"/>
    <lineage>
        <taxon>Bacteria</taxon>
        <taxon>Bacillati</taxon>
        <taxon>Actinomycetota</taxon>
        <taxon>Actinomycetes</taxon>
        <taxon>Micromonosporales</taxon>
        <taxon>Micromonosporaceae</taxon>
        <taxon>Actinoplanes</taxon>
    </lineage>
</organism>
<evidence type="ECO:0000313" key="2">
    <source>
        <dbReference type="EMBL" id="PWK43379.1"/>
    </source>
</evidence>
<dbReference type="EMBL" id="QGGR01000013">
    <property type="protein sequence ID" value="PWK43379.1"/>
    <property type="molecule type" value="Genomic_DNA"/>
</dbReference>
<accession>A0A316F815</accession>
<feature type="compositionally biased region" description="Basic and acidic residues" evidence="1">
    <location>
        <begin position="48"/>
        <end position="59"/>
    </location>
</feature>
<feature type="compositionally biased region" description="Basic and acidic residues" evidence="1">
    <location>
        <begin position="8"/>
        <end position="19"/>
    </location>
</feature>
<gene>
    <name evidence="2" type="ORF">BC793_11361</name>
</gene>
<comment type="caution">
    <text evidence="2">The sequence shown here is derived from an EMBL/GenBank/DDBJ whole genome shotgun (WGS) entry which is preliminary data.</text>
</comment>
<keyword evidence="3" id="KW-1185">Reference proteome</keyword>
<feature type="region of interest" description="Disordered" evidence="1">
    <location>
        <begin position="1"/>
        <end position="74"/>
    </location>
</feature>
<name>A0A316F815_9ACTN</name>
<evidence type="ECO:0000256" key="1">
    <source>
        <dbReference type="SAM" id="MobiDB-lite"/>
    </source>
</evidence>